<dbReference type="Proteomes" id="UP001281410">
    <property type="component" value="Unassembled WGS sequence"/>
</dbReference>
<evidence type="ECO:0000313" key="2">
    <source>
        <dbReference type="EMBL" id="KAK3223631.1"/>
    </source>
</evidence>
<gene>
    <name evidence="2" type="ORF">Dsin_010656</name>
</gene>
<dbReference type="EMBL" id="JANJYJ010000003">
    <property type="protein sequence ID" value="KAK3223631.1"/>
    <property type="molecule type" value="Genomic_DNA"/>
</dbReference>
<comment type="caution">
    <text evidence="2">The sequence shown here is derived from an EMBL/GenBank/DDBJ whole genome shotgun (WGS) entry which is preliminary data.</text>
</comment>
<accession>A0AAE0ASW9</accession>
<name>A0AAE0ASW9_9ROSI</name>
<dbReference type="AlphaFoldDB" id="A0AAE0ASW9"/>
<proteinExistence type="predicted"/>
<keyword evidence="3" id="KW-1185">Reference proteome</keyword>
<evidence type="ECO:0000256" key="1">
    <source>
        <dbReference type="SAM" id="MobiDB-lite"/>
    </source>
</evidence>
<organism evidence="2 3">
    <name type="scientific">Dipteronia sinensis</name>
    <dbReference type="NCBI Taxonomy" id="43782"/>
    <lineage>
        <taxon>Eukaryota</taxon>
        <taxon>Viridiplantae</taxon>
        <taxon>Streptophyta</taxon>
        <taxon>Embryophyta</taxon>
        <taxon>Tracheophyta</taxon>
        <taxon>Spermatophyta</taxon>
        <taxon>Magnoliopsida</taxon>
        <taxon>eudicotyledons</taxon>
        <taxon>Gunneridae</taxon>
        <taxon>Pentapetalae</taxon>
        <taxon>rosids</taxon>
        <taxon>malvids</taxon>
        <taxon>Sapindales</taxon>
        <taxon>Sapindaceae</taxon>
        <taxon>Hippocastanoideae</taxon>
        <taxon>Acereae</taxon>
        <taxon>Dipteronia</taxon>
    </lineage>
</organism>
<feature type="region of interest" description="Disordered" evidence="1">
    <location>
        <begin position="124"/>
        <end position="159"/>
    </location>
</feature>
<sequence>METPEASSLGLKALTICSENDHHHHNSCLMSAIQFSPPIIPTPSYSHHDISDHIGTESCDELIKNYPDHHRDDHVNYLRMKTKKKKKNAEYPPLVPMTSLSFVLKRNCTSDGNLILTMEKRHDDDDDEYMMAHRSNGHDDEDVNVSDESSGSSTVHASS</sequence>
<evidence type="ECO:0000313" key="3">
    <source>
        <dbReference type="Proteomes" id="UP001281410"/>
    </source>
</evidence>
<reference evidence="2" key="1">
    <citation type="journal article" date="2023" name="Plant J.">
        <title>Genome sequences and population genomics provide insights into the demographic history, inbreeding, and mutation load of two 'living fossil' tree species of Dipteronia.</title>
        <authorList>
            <person name="Feng Y."/>
            <person name="Comes H.P."/>
            <person name="Chen J."/>
            <person name="Zhu S."/>
            <person name="Lu R."/>
            <person name="Zhang X."/>
            <person name="Li P."/>
            <person name="Qiu J."/>
            <person name="Olsen K.M."/>
            <person name="Qiu Y."/>
        </authorList>
    </citation>
    <scope>NUCLEOTIDE SEQUENCE</scope>
    <source>
        <strain evidence="2">NBL</strain>
    </source>
</reference>
<protein>
    <submittedName>
        <fullName evidence="2">Uncharacterized protein</fullName>
    </submittedName>
</protein>